<name>A0ABX2APN0_9BACT</name>
<dbReference type="EMBL" id="JABKKF010000018">
    <property type="protein sequence ID" value="NPD93196.1"/>
    <property type="molecule type" value="Genomic_DNA"/>
</dbReference>
<dbReference type="PANTHER" id="PTHR40094">
    <property type="entry name" value="ALPHA-2-MACROGLOBULIN HOMOLOG"/>
    <property type="match status" value="1"/>
</dbReference>
<dbReference type="RefSeq" id="WP_172277389.1">
    <property type="nucleotide sequence ID" value="NZ_CASGMU010000022.1"/>
</dbReference>
<feature type="chain" id="PRO_5045618334" evidence="2">
    <location>
        <begin position="22"/>
        <end position="1864"/>
    </location>
</feature>
<comment type="caution">
    <text evidence="4">The sequence shown here is derived from an EMBL/GenBank/DDBJ whole genome shotgun (WGS) entry which is preliminary data.</text>
</comment>
<reference evidence="4 5" key="1">
    <citation type="submission" date="2020-05" db="EMBL/GenBank/DDBJ databases">
        <title>Distinct polysaccharide utilization as determinants for interspecies competition between intestinal Prevotella spp.</title>
        <authorList>
            <person name="Galvez E.J.C."/>
            <person name="Iljazovic A."/>
            <person name="Strowig T."/>
        </authorList>
    </citation>
    <scope>NUCLEOTIDE SEQUENCE [LARGE SCALE GENOMIC DNA]</scope>
    <source>
        <strain evidence="4 5">PMUR</strain>
    </source>
</reference>
<dbReference type="InterPro" id="IPR041246">
    <property type="entry name" value="Bact_MG10"/>
</dbReference>
<accession>A0ABX2APN0</accession>
<evidence type="ECO:0000259" key="3">
    <source>
        <dbReference type="SMART" id="SM01360"/>
    </source>
</evidence>
<dbReference type="Pfam" id="PF17973">
    <property type="entry name" value="bMG10"/>
    <property type="match status" value="1"/>
</dbReference>
<keyword evidence="5" id="KW-1185">Reference proteome</keyword>
<dbReference type="SMART" id="SM01360">
    <property type="entry name" value="A2M"/>
    <property type="match status" value="1"/>
</dbReference>
<feature type="signal peptide" evidence="2">
    <location>
        <begin position="1"/>
        <end position="21"/>
    </location>
</feature>
<proteinExistence type="inferred from homology"/>
<dbReference type="Gene3D" id="2.60.40.1930">
    <property type="match status" value="1"/>
</dbReference>
<evidence type="ECO:0000313" key="4">
    <source>
        <dbReference type="EMBL" id="NPD93196.1"/>
    </source>
</evidence>
<protein>
    <submittedName>
        <fullName evidence="4">Alpha-2-macroglobulin</fullName>
    </submittedName>
</protein>
<dbReference type="InterPro" id="IPR001599">
    <property type="entry name" value="Macroglobln_a2"/>
</dbReference>
<dbReference type="InterPro" id="IPR008930">
    <property type="entry name" value="Terpenoid_cyclase/PrenylTrfase"/>
</dbReference>
<evidence type="ECO:0000256" key="1">
    <source>
        <dbReference type="ARBA" id="ARBA00010556"/>
    </source>
</evidence>
<dbReference type="PANTHER" id="PTHR40094:SF1">
    <property type="entry name" value="UBIQUITIN DOMAIN-CONTAINING PROTEIN"/>
    <property type="match status" value="1"/>
</dbReference>
<dbReference type="Gene3D" id="1.50.10.20">
    <property type="match status" value="1"/>
</dbReference>
<evidence type="ECO:0000256" key="2">
    <source>
        <dbReference type="SAM" id="SignalP"/>
    </source>
</evidence>
<dbReference type="InterPro" id="IPR002890">
    <property type="entry name" value="MG2"/>
</dbReference>
<keyword evidence="2" id="KW-0732">Signal</keyword>
<dbReference type="Pfam" id="PF00207">
    <property type="entry name" value="A2M"/>
    <property type="match status" value="1"/>
</dbReference>
<feature type="domain" description="Alpha-2-macroglobulin" evidence="3">
    <location>
        <begin position="1118"/>
        <end position="1208"/>
    </location>
</feature>
<dbReference type="Proteomes" id="UP000714420">
    <property type="component" value="Unassembled WGS sequence"/>
</dbReference>
<evidence type="ECO:0000313" key="5">
    <source>
        <dbReference type="Proteomes" id="UP000714420"/>
    </source>
</evidence>
<organism evidence="4 5">
    <name type="scientific">Xylanibacter muris</name>
    <dbReference type="NCBI Taxonomy" id="2736290"/>
    <lineage>
        <taxon>Bacteria</taxon>
        <taxon>Pseudomonadati</taxon>
        <taxon>Bacteroidota</taxon>
        <taxon>Bacteroidia</taxon>
        <taxon>Bacteroidales</taxon>
        <taxon>Prevotellaceae</taxon>
        <taxon>Xylanibacter</taxon>
    </lineage>
</organism>
<sequence>MRKVFMSIILAAILLPATVCAQTYSVLWKQADNATEKDLPATRMEVLGKIERKAVKEKEYGQLLKAGMEMTSTLAAISPDSLKPAVERIASKEVAAKDPVLRAVYSTVMWRIYTDDAKAGQQSRLVADADIPDGKTSSDVSRMRAEEYRVRAMAEPARLAAARTSVFEPFVVKGTDSRIFNDDMLSVIGFELEDYKTLMDYYAKTGNRRALCVCALFYLKKETPAGGEDIRKSVYINRLDSLLSVFGDLDEAGEVAVERYRYMTSCSGVTAEDRIEYIHYALSRWGAWGRVNELRNAERELTAPQFGYELERRTIAPGKKQMVRLVNLRNLNTLTMNVYRTRLDGSYRGSVYNRNNLKEVRQGAVLLPEMCVTKTFVGNPDYHVFEDSVILGGLPVGVYMIEFVSSPSSEVSRQLYYVTDVFRMTQPLPDNRQRHVVVSSTTGQPIAGAKLCLFTEKRYGTDVVSTTLTCNAEGEVIYKYSDRQPDLIYAYTDKDKACPVEGVWSSFSYYDRDRDGEYASVFTDRRIYRPGQTIRAAAIVYRNTGKTENNAVAGKEVVARLRDANHEIVVEKKLFTDSYGTCSADFVIPQGSLNGNFVVEIGQGAAYVKVEEYKRPTFKVDFPEVNEKYSAGDTLTVRGKATTYSGLPVQGAKVKYKVVRRAALWWVSYYGYAKVSPGHFGRQSEVVFQSEASTADDGSFAVEIPLMIPSEVKNARMFYNFAVEADVTDIGGETHNGILSVPLGTHATVFTSDLPTKVRADSLKSLTFHQRNAAGVDVTADVCFYIDNPDDWHNAKTTVPFALDRRLTPGRHHLYAVCDADTLEMDFTVFGIDDVSPCEQTHDWFYLSSQEFPQDGGAVTLQAGSSDADVHVVYSIISGKNVIESGAFNLNNELQNRKFTYKDIYGDGILLNYAWVKDGVCYSHKATIRRAMPEKKLKMQWITFRDRLKPGQEEEWKLRITRNDGKPVTASVMATMYDKSLDQIAGHSWNFAPVMWNTLPYTAWTSMSLRGLSDMRVQRINMLKVNSLDFSHFDNMYISNTHYLLNGSVNGVYYAKQKKFAAARGVMLSASSQMKEAKMEASVAFDSAADEAVTEDMGTGTEEGNGGYVQLRENLSETAFFYPSLTTDEEGCVAIKFTLPESLTSWRFIWLGHTADMFSGLIDAEAVARKDVMIQPNMPRFVRVGDDVKIMAKVFNTGLTAISGTACMELIDPVSMKTVLTYTDNVYVEAGEASSVEFSYIPDDTAPLLICRMSVTGSGFSDGEQHYLPVLPDKERITVTVPFTQTEPGIEEVDVARLFPKDSENMKLTVEYTNNPAWLVVQALPVLGQPREDNAIDLCASLYSNGIGKWLIDRMPSVKTIFEQWKREQAAALTEGNPDSNPLMSQLEKNSSLKDVVLNETPWLADADKEGEQRRVLADFFDDTAMRDRTLSAVTKLKKLQNADGSWSWWPGMQGSMNMTVGVAEMLVRLNVMTGKQQNTKAMLDDAFRYMDAWIVKEVAEMKAYERKGQHQVFPGETVLRYLYMNALDERYQNANVKSACSYLIGLLKKEIKNQTIYEKALTAIILDKEGSKNLSRDYVKSLKEYTVYQEDMGRYYDTRKAYYSWYDYKIPTQVAAMEAISMITPDDRMTVQQMLIWLLQQKRTQDWNTPVSTVNAVYAFMADNKEVFRPQEQTVLAVDGKPLKISESTAGIGYVKAVVDGYASKDMGSVFTAEKKSAGTSWGAVYAQYLQKTSGVEKSGSGMNVRWEIIGGKNRLKVGDRVNVRITVDAKRDYDFVQVVFRRAACMEPVNQLSGYRNGAYCSAKDNATCYYFDKLSKGRHVIETEYYIDRAGSYETGTCTVSCAYAPEYRATVKSERIEISK</sequence>
<dbReference type="Pfam" id="PF01835">
    <property type="entry name" value="MG2"/>
    <property type="match status" value="1"/>
</dbReference>
<comment type="similarity">
    <text evidence="1">Belongs to the protease inhibitor I39 (alpha-2-macroglobulin) family. Bacterial alpha-2-macroglobulin subfamily.</text>
</comment>
<dbReference type="InterPro" id="IPR051802">
    <property type="entry name" value="YfhM-like"/>
</dbReference>
<dbReference type="SUPFAM" id="SSF48239">
    <property type="entry name" value="Terpenoid cyclases/Protein prenyltransferases"/>
    <property type="match status" value="1"/>
</dbReference>
<gene>
    <name evidence="4" type="ORF">HPS56_12815</name>
</gene>